<keyword evidence="1" id="KW-0175">Coiled coil</keyword>
<evidence type="ECO:0000313" key="4">
    <source>
        <dbReference type="Proteomes" id="UP000694240"/>
    </source>
</evidence>
<dbReference type="Proteomes" id="UP000694240">
    <property type="component" value="Chromosome 6"/>
</dbReference>
<dbReference type="Pfam" id="PF04100">
    <property type="entry name" value="Vps53_N"/>
    <property type="match status" value="1"/>
</dbReference>
<dbReference type="PANTHER" id="PTHR12820:SF0">
    <property type="entry name" value="VACUOLAR PROTEIN SORTING-ASSOCIATED PROTEIN 53 HOMOLOG"/>
    <property type="match status" value="1"/>
</dbReference>
<dbReference type="AlphaFoldDB" id="A0A8T2C6Q2"/>
<gene>
    <name evidence="3" type="ORF">ISN45_Aa01g034940</name>
</gene>
<sequence length="161" mass="17903">MQKIHHEMQRIDATILADVRPQSDLGTTEDLDDATCAAEELSQKINNGLRRVDATLLAAIRQQRNSVNKAKEDLANATLAARELSHNIQEMNSKAEKNEAMIQEICGDMKKLDFAKKNITTVITPLHNLTMLVSAVVQLQGMASNRQYKEAAAQLEVPFFS</sequence>
<dbReference type="EMBL" id="JAEFBK010000006">
    <property type="protein sequence ID" value="KAG7594759.1"/>
    <property type="molecule type" value="Genomic_DNA"/>
</dbReference>
<dbReference type="PANTHER" id="PTHR12820">
    <property type="entry name" value="VACUOLAR SORTING PROTEIN 53"/>
    <property type="match status" value="1"/>
</dbReference>
<reference evidence="3 4" key="1">
    <citation type="submission" date="2020-12" db="EMBL/GenBank/DDBJ databases">
        <title>Concerted genomic and epigenomic changes stabilize Arabidopsis allopolyploids.</title>
        <authorList>
            <person name="Chen Z."/>
        </authorList>
    </citation>
    <scope>NUCLEOTIDE SEQUENCE [LARGE SCALE GENOMIC DNA]</scope>
    <source>
        <strain evidence="3">Allo738</strain>
        <tissue evidence="3">Leaf</tissue>
    </source>
</reference>
<name>A0A8T2C6Q2_9BRAS</name>
<dbReference type="GO" id="GO:0000938">
    <property type="term" value="C:GARP complex"/>
    <property type="evidence" value="ECO:0007669"/>
    <property type="project" value="InterPro"/>
</dbReference>
<comment type="caution">
    <text evidence="3">The sequence shown here is derived from an EMBL/GenBank/DDBJ whole genome shotgun (WGS) entry which is preliminary data.</text>
</comment>
<evidence type="ECO:0000256" key="1">
    <source>
        <dbReference type="SAM" id="Coils"/>
    </source>
</evidence>
<dbReference type="GO" id="GO:0005829">
    <property type="term" value="C:cytosol"/>
    <property type="evidence" value="ECO:0007669"/>
    <property type="project" value="GOC"/>
</dbReference>
<dbReference type="GO" id="GO:0042147">
    <property type="term" value="P:retrograde transport, endosome to Golgi"/>
    <property type="evidence" value="ECO:0007669"/>
    <property type="project" value="InterPro"/>
</dbReference>
<organism evidence="3 4">
    <name type="scientific">Arabidopsis thaliana x Arabidopsis arenosa</name>
    <dbReference type="NCBI Taxonomy" id="1240361"/>
    <lineage>
        <taxon>Eukaryota</taxon>
        <taxon>Viridiplantae</taxon>
        <taxon>Streptophyta</taxon>
        <taxon>Embryophyta</taxon>
        <taxon>Tracheophyta</taxon>
        <taxon>Spermatophyta</taxon>
        <taxon>Magnoliopsida</taxon>
        <taxon>eudicotyledons</taxon>
        <taxon>Gunneridae</taxon>
        <taxon>Pentapetalae</taxon>
        <taxon>rosids</taxon>
        <taxon>malvids</taxon>
        <taxon>Brassicales</taxon>
        <taxon>Brassicaceae</taxon>
        <taxon>Camelineae</taxon>
        <taxon>Arabidopsis</taxon>
    </lineage>
</organism>
<evidence type="ECO:0000259" key="2">
    <source>
        <dbReference type="Pfam" id="PF04100"/>
    </source>
</evidence>
<dbReference type="InterPro" id="IPR007234">
    <property type="entry name" value="Vps53_N"/>
</dbReference>
<dbReference type="InterPro" id="IPR039766">
    <property type="entry name" value="Vps53"/>
</dbReference>
<keyword evidence="4" id="KW-1185">Reference proteome</keyword>
<protein>
    <submittedName>
        <fullName evidence="3">Vps53-like N-terminal</fullName>
    </submittedName>
</protein>
<feature type="domain" description="Vps53 N-terminal" evidence="2">
    <location>
        <begin position="39"/>
        <end position="156"/>
    </location>
</feature>
<accession>A0A8T2C6Q2</accession>
<feature type="coiled-coil region" evidence="1">
    <location>
        <begin position="57"/>
        <end position="101"/>
    </location>
</feature>
<proteinExistence type="predicted"/>
<evidence type="ECO:0000313" key="3">
    <source>
        <dbReference type="EMBL" id="KAG7594759.1"/>
    </source>
</evidence>